<dbReference type="RefSeq" id="WP_249096053.1">
    <property type="nucleotide sequence ID" value="NZ_JAMAST010000001.1"/>
</dbReference>
<evidence type="ECO:0000313" key="1">
    <source>
        <dbReference type="EMBL" id="MCL1630594.1"/>
    </source>
</evidence>
<dbReference type="EMBL" id="JAMAST010000001">
    <property type="protein sequence ID" value="MCL1630594.1"/>
    <property type="molecule type" value="Genomic_DNA"/>
</dbReference>
<dbReference type="Proteomes" id="UP001203004">
    <property type="component" value="Unassembled WGS sequence"/>
</dbReference>
<reference evidence="1 2" key="1">
    <citation type="submission" date="2022-05" db="EMBL/GenBank/DDBJ databases">
        <title>Sporolactobacillus sp nov CPB3-1, isolated from tree bark (Mangifera indica L.).</title>
        <authorList>
            <person name="Phuengjayaem S."/>
            <person name="Tanasupawat S."/>
        </authorList>
    </citation>
    <scope>NUCLEOTIDE SEQUENCE [LARGE SCALE GENOMIC DNA]</scope>
    <source>
        <strain evidence="1 2">CPB3-1</strain>
    </source>
</reference>
<comment type="caution">
    <text evidence="1">The sequence shown here is derived from an EMBL/GenBank/DDBJ whole genome shotgun (WGS) entry which is preliminary data.</text>
</comment>
<gene>
    <name evidence="1" type="ORF">M3N64_01325</name>
</gene>
<proteinExistence type="predicted"/>
<keyword evidence="2" id="KW-1185">Reference proteome</keyword>
<accession>A0ABT0M6X5</accession>
<organism evidence="1 2">
    <name type="scientific">Sporolactobacillus mangiferae</name>
    <dbReference type="NCBI Taxonomy" id="2940498"/>
    <lineage>
        <taxon>Bacteria</taxon>
        <taxon>Bacillati</taxon>
        <taxon>Bacillota</taxon>
        <taxon>Bacilli</taxon>
        <taxon>Bacillales</taxon>
        <taxon>Sporolactobacillaceae</taxon>
        <taxon>Sporolactobacillus</taxon>
    </lineage>
</organism>
<sequence>MMHFSLFNLTFTVSIRKQRTNQERYEDHIRIDALRNQMLDKRYECRRYMY</sequence>
<evidence type="ECO:0000313" key="2">
    <source>
        <dbReference type="Proteomes" id="UP001203004"/>
    </source>
</evidence>
<name>A0ABT0M6X5_9BACL</name>
<protein>
    <submittedName>
        <fullName evidence="1">YrzI family small protein</fullName>
    </submittedName>
</protein>